<feature type="signal peptide" evidence="1">
    <location>
        <begin position="1"/>
        <end position="19"/>
    </location>
</feature>
<evidence type="ECO:0000313" key="5">
    <source>
        <dbReference type="Proteomes" id="UP000291117"/>
    </source>
</evidence>
<keyword evidence="1" id="KW-0732">Signal</keyword>
<dbReference type="InterPro" id="IPR029058">
    <property type="entry name" value="AB_hydrolase_fold"/>
</dbReference>
<organism evidence="4 5">
    <name type="scientific">Pedobacter hiemivivus</name>
    <dbReference type="NCBI Taxonomy" id="2530454"/>
    <lineage>
        <taxon>Bacteria</taxon>
        <taxon>Pseudomonadati</taxon>
        <taxon>Bacteroidota</taxon>
        <taxon>Sphingobacteriia</taxon>
        <taxon>Sphingobacteriales</taxon>
        <taxon>Sphingobacteriaceae</taxon>
        <taxon>Pedobacter</taxon>
    </lineage>
</organism>
<feature type="domain" description="DUF3887" evidence="3">
    <location>
        <begin position="29"/>
        <end position="118"/>
    </location>
</feature>
<keyword evidence="5" id="KW-1185">Reference proteome</keyword>
<dbReference type="InterPro" id="IPR000073">
    <property type="entry name" value="AB_hydrolase_1"/>
</dbReference>
<dbReference type="InterPro" id="IPR053145">
    <property type="entry name" value="AB_hydrolase_Est10"/>
</dbReference>
<feature type="domain" description="AB hydrolase-1" evidence="2">
    <location>
        <begin position="170"/>
        <end position="286"/>
    </location>
</feature>
<dbReference type="Proteomes" id="UP000291117">
    <property type="component" value="Unassembled WGS sequence"/>
</dbReference>
<dbReference type="SUPFAM" id="SSF53474">
    <property type="entry name" value="alpha/beta-Hydrolases"/>
    <property type="match status" value="1"/>
</dbReference>
<comment type="caution">
    <text evidence="4">The sequence shown here is derived from an EMBL/GenBank/DDBJ whole genome shotgun (WGS) entry which is preliminary data.</text>
</comment>
<proteinExistence type="predicted"/>
<dbReference type="PANTHER" id="PTHR43265">
    <property type="entry name" value="ESTERASE ESTD"/>
    <property type="match status" value="1"/>
</dbReference>
<keyword evidence="4" id="KW-0378">Hydrolase</keyword>
<dbReference type="EMBL" id="SJSM01000002">
    <property type="protein sequence ID" value="TCC98361.1"/>
    <property type="molecule type" value="Genomic_DNA"/>
</dbReference>
<dbReference type="OrthoDB" id="9809549at2"/>
<dbReference type="Pfam" id="PF12697">
    <property type="entry name" value="Abhydrolase_6"/>
    <property type="match status" value="1"/>
</dbReference>
<dbReference type="GO" id="GO:0052689">
    <property type="term" value="F:carboxylic ester hydrolase activity"/>
    <property type="evidence" value="ECO:0007669"/>
    <property type="project" value="TreeGrafter"/>
</dbReference>
<feature type="chain" id="PRO_5020563975" evidence="1">
    <location>
        <begin position="20"/>
        <end position="437"/>
    </location>
</feature>
<name>A0A4R0NDB5_9SPHI</name>
<gene>
    <name evidence="4" type="ORF">EZ444_03485</name>
</gene>
<accession>A0A4R0NDB5</accession>
<evidence type="ECO:0000259" key="3">
    <source>
        <dbReference type="Pfam" id="PF13026"/>
    </source>
</evidence>
<dbReference type="InterPro" id="IPR024981">
    <property type="entry name" value="DUF3887"/>
</dbReference>
<dbReference type="PANTHER" id="PTHR43265:SF1">
    <property type="entry name" value="ESTERASE ESTD"/>
    <property type="match status" value="1"/>
</dbReference>
<evidence type="ECO:0000313" key="4">
    <source>
        <dbReference type="EMBL" id="TCC98361.1"/>
    </source>
</evidence>
<evidence type="ECO:0000259" key="2">
    <source>
        <dbReference type="Pfam" id="PF12697"/>
    </source>
</evidence>
<dbReference type="Pfam" id="PF13026">
    <property type="entry name" value="DUF3887"/>
    <property type="match status" value="1"/>
</dbReference>
<reference evidence="4 5" key="1">
    <citation type="submission" date="2019-02" db="EMBL/GenBank/DDBJ databases">
        <title>Pedobacter sp. RP-3-8 sp. nov., isolated from Arctic soil.</title>
        <authorList>
            <person name="Dahal R.H."/>
        </authorList>
    </citation>
    <scope>NUCLEOTIDE SEQUENCE [LARGE SCALE GENOMIC DNA]</scope>
    <source>
        <strain evidence="4 5">RP-3-8</strain>
    </source>
</reference>
<sequence>MKKVFLLFFALLISSASFSQGILSLIGKSQNLFNQFSEDKFTEAYANFDATFQAKVTQDDLKSLWGKIGERFGKLDAVSVINSKTEGDFYTVIVEGKFTNDTQNFMIAYNKTEKIVGFFLQPKSTAAAYVAPAYADTTLYKEKEVYVKSADHNLVGLLTVPKNATNYPVVVLVHGSGPSDMDETIGPNKPFKDLAAGLAAKGIASIRYVKRTMVYPNDFGGAFTVKEEVLDDALAAVALARTIPEVDKKQIYLLGHSLGGMLAPRLAMLAPDLNGVLLLAAPARSLTDLMVEQNKYGFALSKDTTQAGKLQLDSVIKMLDKTRITQLGAMKPDSNVLVLPASYLVDINNYNQVEVAKKLKQRIFIAQGGHDFQVSTTDYDLWNAALGKKKNVELKLYPSLNHLMSWQTEKGSMNQYSVPSSVSEELITDLVNWIKAK</sequence>
<evidence type="ECO:0000256" key="1">
    <source>
        <dbReference type="SAM" id="SignalP"/>
    </source>
</evidence>
<dbReference type="Gene3D" id="3.10.450.590">
    <property type="match status" value="1"/>
</dbReference>
<dbReference type="AlphaFoldDB" id="A0A4R0NDB5"/>
<protein>
    <submittedName>
        <fullName evidence="4">Alpha/beta fold hydrolase</fullName>
    </submittedName>
</protein>
<dbReference type="RefSeq" id="WP_131607343.1">
    <property type="nucleotide sequence ID" value="NZ_SJSM01000002.1"/>
</dbReference>
<dbReference type="Gene3D" id="3.40.50.1820">
    <property type="entry name" value="alpha/beta hydrolase"/>
    <property type="match status" value="1"/>
</dbReference>